<comment type="caution">
    <text evidence="1">The sequence shown here is derived from an EMBL/GenBank/DDBJ whole genome shotgun (WGS) entry which is preliminary data.</text>
</comment>
<organism evidence="1 2">
    <name type="scientific">Chitinophaga parva</name>
    <dbReference type="NCBI Taxonomy" id="2169414"/>
    <lineage>
        <taxon>Bacteria</taxon>
        <taxon>Pseudomonadati</taxon>
        <taxon>Bacteroidota</taxon>
        <taxon>Chitinophagia</taxon>
        <taxon>Chitinophagales</taxon>
        <taxon>Chitinophagaceae</taxon>
        <taxon>Chitinophaga</taxon>
    </lineage>
</organism>
<evidence type="ECO:0000313" key="1">
    <source>
        <dbReference type="EMBL" id="PUZ22727.1"/>
    </source>
</evidence>
<dbReference type="AlphaFoldDB" id="A0A2T7BCC5"/>
<dbReference type="EMBL" id="QCYK01000003">
    <property type="protein sequence ID" value="PUZ22727.1"/>
    <property type="molecule type" value="Genomic_DNA"/>
</dbReference>
<proteinExistence type="predicted"/>
<accession>A0A2T7BCC5</accession>
<evidence type="ECO:0000313" key="2">
    <source>
        <dbReference type="Proteomes" id="UP000244450"/>
    </source>
</evidence>
<reference evidence="1 2" key="1">
    <citation type="submission" date="2018-04" db="EMBL/GenBank/DDBJ databases">
        <title>Chitinophaga fuyangensis sp. nov., isolated from soil in a chemical factory.</title>
        <authorList>
            <person name="Chen K."/>
        </authorList>
    </citation>
    <scope>NUCLEOTIDE SEQUENCE [LARGE SCALE GENOMIC DNA]</scope>
    <source>
        <strain evidence="1 2">LY-1</strain>
    </source>
</reference>
<gene>
    <name evidence="1" type="ORF">DCC81_20055</name>
</gene>
<keyword evidence="2" id="KW-1185">Reference proteome</keyword>
<protein>
    <submittedName>
        <fullName evidence="1">Uncharacterized protein</fullName>
    </submittedName>
</protein>
<name>A0A2T7BCC5_9BACT</name>
<sequence length="60" mass="6518">MLKVRPGGGMRKYVHHVRQSFARVGAPVMRGGRLAGPHPAGRMAFAAFSGGIYKPGYMKF</sequence>
<dbReference type="Proteomes" id="UP000244450">
    <property type="component" value="Unassembled WGS sequence"/>
</dbReference>